<evidence type="ECO:0000313" key="2">
    <source>
        <dbReference type="EMBL" id="CUN97379.1"/>
    </source>
</evidence>
<accession>A0ABM9URF7</accession>
<keyword evidence="3" id="KW-1185">Reference proteome</keyword>
<comment type="caution">
    <text evidence="2">The sequence shown here is derived from an EMBL/GenBank/DDBJ whole genome shotgun (WGS) entry which is preliminary data.</text>
</comment>
<dbReference type="PANTHER" id="PTHR12558">
    <property type="entry name" value="CELL DIVISION CYCLE 16,23,27"/>
    <property type="match status" value="1"/>
</dbReference>
<sequence length="117" mass="14027">MNYFSKGNEFYNNENYKEALSYYKKAIENKDCEYHAFYNSGVCYIKLKNYQKAIDMIKKALELHKDSKYFFNIAYCYSMLKDDIKALRYFNLAWALDNLDTDCERAIKLIATKIKKQ</sequence>
<dbReference type="PANTHER" id="PTHR12558:SF13">
    <property type="entry name" value="CELL DIVISION CYCLE PROTEIN 27 HOMOLOG"/>
    <property type="match status" value="1"/>
</dbReference>
<evidence type="ECO:0000313" key="3">
    <source>
        <dbReference type="Proteomes" id="UP000095488"/>
    </source>
</evidence>
<proteinExistence type="predicted"/>
<gene>
    <name evidence="2" type="ORF">ERS852473_01549</name>
</gene>
<dbReference type="Pfam" id="PF13181">
    <property type="entry name" value="TPR_8"/>
    <property type="match status" value="1"/>
</dbReference>
<keyword evidence="1" id="KW-0802">TPR repeat</keyword>
<organism evidence="2 3">
    <name type="scientific">Sarcina ventriculi</name>
    <name type="common">Clostridium ventriculi</name>
    <dbReference type="NCBI Taxonomy" id="1267"/>
    <lineage>
        <taxon>Bacteria</taxon>
        <taxon>Bacillati</taxon>
        <taxon>Bacillota</taxon>
        <taxon>Clostridia</taxon>
        <taxon>Eubacteriales</taxon>
        <taxon>Clostridiaceae</taxon>
        <taxon>Sarcina</taxon>
    </lineage>
</organism>
<dbReference type="PROSITE" id="PS50005">
    <property type="entry name" value="TPR"/>
    <property type="match status" value="1"/>
</dbReference>
<dbReference type="Proteomes" id="UP000095488">
    <property type="component" value="Unassembled WGS sequence"/>
</dbReference>
<dbReference type="EMBL" id="CYZR01000005">
    <property type="protein sequence ID" value="CUN97379.1"/>
    <property type="molecule type" value="Genomic_DNA"/>
</dbReference>
<dbReference type="RefSeq" id="WP_055259211.1">
    <property type="nucleotide sequence ID" value="NZ_BCMV01000008.1"/>
</dbReference>
<dbReference type="SUPFAM" id="SSF48452">
    <property type="entry name" value="TPR-like"/>
    <property type="match status" value="1"/>
</dbReference>
<dbReference type="Gene3D" id="1.25.40.10">
    <property type="entry name" value="Tetratricopeptide repeat domain"/>
    <property type="match status" value="1"/>
</dbReference>
<dbReference type="Pfam" id="PF00515">
    <property type="entry name" value="TPR_1"/>
    <property type="match status" value="1"/>
</dbReference>
<reference evidence="2 3" key="1">
    <citation type="submission" date="2015-09" db="EMBL/GenBank/DDBJ databases">
        <authorList>
            <consortium name="Pathogen Informatics"/>
        </authorList>
    </citation>
    <scope>NUCLEOTIDE SEQUENCE [LARGE SCALE GENOMIC DNA]</scope>
    <source>
        <strain evidence="2 3">2789STDY5834858</strain>
    </source>
</reference>
<feature type="repeat" description="TPR" evidence="1">
    <location>
        <begin position="34"/>
        <end position="67"/>
    </location>
</feature>
<dbReference type="SMART" id="SM00028">
    <property type="entry name" value="TPR"/>
    <property type="match status" value="3"/>
</dbReference>
<protein>
    <submittedName>
        <fullName evidence="2">Predicted O-linked N-acetylglucosamine transferase, SPINDLY family</fullName>
    </submittedName>
</protein>
<dbReference type="InterPro" id="IPR011990">
    <property type="entry name" value="TPR-like_helical_dom_sf"/>
</dbReference>
<evidence type="ECO:0000256" key="1">
    <source>
        <dbReference type="PROSITE-ProRule" id="PRU00339"/>
    </source>
</evidence>
<name>A0ABM9URF7_SARVE</name>
<keyword evidence="2" id="KW-0808">Transferase</keyword>
<dbReference type="GO" id="GO:0016740">
    <property type="term" value="F:transferase activity"/>
    <property type="evidence" value="ECO:0007669"/>
    <property type="project" value="UniProtKB-KW"/>
</dbReference>
<dbReference type="InterPro" id="IPR019734">
    <property type="entry name" value="TPR_rpt"/>
</dbReference>
<dbReference type="PROSITE" id="PS50293">
    <property type="entry name" value="TPR_REGION"/>
    <property type="match status" value="1"/>
</dbReference>